<reference evidence="1" key="1">
    <citation type="submission" date="2019-09" db="EMBL/GenBank/DDBJ databases">
        <authorList>
            <person name="Rodrigo-Torres L."/>
            <person name="Arahal R. D."/>
            <person name="Lucena T."/>
        </authorList>
    </citation>
    <scope>NUCLEOTIDE SEQUENCE</scope>
    <source>
        <strain evidence="1">ISS653</strain>
    </source>
</reference>
<dbReference type="EMBL" id="CABVMM010000008">
    <property type="protein sequence ID" value="VVV00855.1"/>
    <property type="molecule type" value="Genomic_DNA"/>
</dbReference>
<sequence length="403" mass="47004">MKNKTSLVVESSYRTFYGKLFSALFNQFGPNYISEIEDAIQNSFYKSLKSWKPNQVPNNKENWLFIVARNDVLNQIKKENQLHSPSYFKANEETESPNEDLRLKTILFLSKAKNVSSKVKVIFILKNIFGLHIKEVSECTLLSQDAIYKSINRAKKDFQQTTKDADFDLTFQQVTENEIVVIEEILYAVFNIGFDSFSEKIKSIINEDLCLEALALAKILSDKFERTTTKNLLALFCFHLARIPAKVKNDKIISFFEQDKKNWNNDFIKLAFHYLEKPKKLNTYYVEALIASKHMTATKNDIEHWNEVIKLYKIMLSLSNSPIIKLNLCYCLSKAQRMDEAKELLQIVENELPKEHIYLSLVKVNIFATKKTLESEKIIDQVLKNINQKIRREYILENMSTDL</sequence>
<gene>
    <name evidence="1" type="ORF">FVB9532_02131</name>
</gene>
<proteinExistence type="predicted"/>
<evidence type="ECO:0000313" key="2">
    <source>
        <dbReference type="Proteomes" id="UP000356253"/>
    </source>
</evidence>
<comment type="caution">
    <text evidence="1">The sequence shown here is derived from an EMBL/GenBank/DDBJ whole genome shotgun (WGS) entry which is preliminary data.</text>
</comment>
<name>A0AC61Y925_9FLAO</name>
<organism evidence="1 2">
    <name type="scientific">Mesonia oceanica</name>
    <dbReference type="NCBI Taxonomy" id="2687242"/>
    <lineage>
        <taxon>Bacteria</taxon>
        <taxon>Pseudomonadati</taxon>
        <taxon>Bacteroidota</taxon>
        <taxon>Flavobacteriia</taxon>
        <taxon>Flavobacteriales</taxon>
        <taxon>Flavobacteriaceae</taxon>
        <taxon>Mesonia</taxon>
    </lineage>
</organism>
<evidence type="ECO:0000313" key="1">
    <source>
        <dbReference type="EMBL" id="VVV00855.1"/>
    </source>
</evidence>
<protein>
    <submittedName>
        <fullName evidence="1">Uncharacterized protein</fullName>
    </submittedName>
</protein>
<keyword evidence="2" id="KW-1185">Reference proteome</keyword>
<accession>A0AC61Y925</accession>
<dbReference type="Proteomes" id="UP000356253">
    <property type="component" value="Unassembled WGS sequence"/>
</dbReference>